<evidence type="ECO:0000259" key="2">
    <source>
        <dbReference type="Pfam" id="PF11127"/>
    </source>
</evidence>
<evidence type="ECO:0000313" key="3">
    <source>
        <dbReference type="EMBL" id="AJY75095.1"/>
    </source>
</evidence>
<dbReference type="HOGENOM" id="CLU_176022_4_1_9"/>
<name>A0A0D5NJ06_9BACL</name>
<feature type="transmembrane region" description="Helical" evidence="1">
    <location>
        <begin position="9"/>
        <end position="26"/>
    </location>
</feature>
<reference evidence="3 4" key="1">
    <citation type="journal article" date="2015" name="J. Biotechnol.">
        <title>Complete genome sequence of Paenibacillus beijingensis 7188(T) (=DSM 24997(T)), a novel rhizobacterium from jujube garden soil.</title>
        <authorList>
            <person name="Kwak Y."/>
            <person name="Shin J.H."/>
        </authorList>
    </citation>
    <scope>NUCLEOTIDE SEQUENCE [LARGE SCALE GENOMIC DNA]</scope>
    <source>
        <strain evidence="3 4">DSM 24997</strain>
    </source>
</reference>
<dbReference type="EMBL" id="CP011058">
    <property type="protein sequence ID" value="AJY75095.1"/>
    <property type="molecule type" value="Genomic_DNA"/>
</dbReference>
<protein>
    <recommendedName>
        <fullName evidence="2">Inner membrane protein YgaP-like transmembrane domain-containing protein</fullName>
    </recommendedName>
</protein>
<dbReference type="AlphaFoldDB" id="A0A0D5NJ06"/>
<keyword evidence="4" id="KW-1185">Reference proteome</keyword>
<dbReference type="KEGG" id="pbj:VN24_11550"/>
<accession>A0A0D5NJ06</accession>
<dbReference type="Pfam" id="PF11127">
    <property type="entry name" value="YgaP-like_TM"/>
    <property type="match status" value="1"/>
</dbReference>
<gene>
    <name evidence="3" type="ORF">VN24_11550</name>
</gene>
<sequence>MKNVGGADRAVRIVLGLALLSLLYFLPGYWKLLGLAISLSVLIPGLTQRCAINKLLGRNTCKIR</sequence>
<feature type="domain" description="Inner membrane protein YgaP-like transmembrane" evidence="2">
    <location>
        <begin position="1"/>
        <end position="62"/>
    </location>
</feature>
<evidence type="ECO:0000313" key="4">
    <source>
        <dbReference type="Proteomes" id="UP000032633"/>
    </source>
</evidence>
<keyword evidence="1" id="KW-0812">Transmembrane</keyword>
<dbReference type="OrthoDB" id="5405951at2"/>
<dbReference type="InterPro" id="IPR021309">
    <property type="entry name" value="YgaP-like_TM"/>
</dbReference>
<proteinExistence type="predicted"/>
<evidence type="ECO:0000256" key="1">
    <source>
        <dbReference type="SAM" id="Phobius"/>
    </source>
</evidence>
<reference evidence="4" key="2">
    <citation type="submission" date="2015-03" db="EMBL/GenBank/DDBJ databases">
        <title>Genome sequence of Paenibacillus beijingensis strain DSM 24997T.</title>
        <authorList>
            <person name="Kwak Y."/>
            <person name="Shin J.-H."/>
        </authorList>
    </citation>
    <scope>NUCLEOTIDE SEQUENCE [LARGE SCALE GENOMIC DNA]</scope>
    <source>
        <strain evidence="4">DSM 24997</strain>
    </source>
</reference>
<dbReference type="RefSeq" id="WP_045670528.1">
    <property type="nucleotide sequence ID" value="NZ_CP011058.1"/>
</dbReference>
<dbReference type="PATRIC" id="fig|1126833.4.peg.2529"/>
<dbReference type="STRING" id="1126833.VN24_11550"/>
<dbReference type="Proteomes" id="UP000032633">
    <property type="component" value="Chromosome"/>
</dbReference>
<keyword evidence="1" id="KW-1133">Transmembrane helix</keyword>
<organism evidence="3 4">
    <name type="scientific">Paenibacillus beijingensis</name>
    <dbReference type="NCBI Taxonomy" id="1126833"/>
    <lineage>
        <taxon>Bacteria</taxon>
        <taxon>Bacillati</taxon>
        <taxon>Bacillota</taxon>
        <taxon>Bacilli</taxon>
        <taxon>Bacillales</taxon>
        <taxon>Paenibacillaceae</taxon>
        <taxon>Paenibacillus</taxon>
    </lineage>
</organism>
<keyword evidence="1" id="KW-0472">Membrane</keyword>